<evidence type="ECO:0000256" key="5">
    <source>
        <dbReference type="ARBA" id="ARBA00022729"/>
    </source>
</evidence>
<evidence type="ECO:0000313" key="10">
    <source>
        <dbReference type="EMBL" id="RIV23916.1"/>
    </source>
</evidence>
<evidence type="ECO:0000313" key="11">
    <source>
        <dbReference type="Proteomes" id="UP000283523"/>
    </source>
</evidence>
<dbReference type="Gene3D" id="2.60.40.10">
    <property type="entry name" value="Immunoglobulins"/>
    <property type="match status" value="3"/>
</dbReference>
<dbReference type="GO" id="GO:0005509">
    <property type="term" value="F:calcium ion binding"/>
    <property type="evidence" value="ECO:0007669"/>
    <property type="project" value="InterPro"/>
</dbReference>
<evidence type="ECO:0000256" key="8">
    <source>
        <dbReference type="SAM" id="MobiDB-lite"/>
    </source>
</evidence>
<protein>
    <recommendedName>
        <fullName evidence="9">Immunoglobulin domain-containing protein</fullName>
    </recommendedName>
</protein>
<dbReference type="GO" id="GO:0005576">
    <property type="term" value="C:extracellular region"/>
    <property type="evidence" value="ECO:0007669"/>
    <property type="project" value="UniProtKB-SubCell"/>
</dbReference>
<comment type="caution">
    <text evidence="10">The sequence shown here is derived from an EMBL/GenBank/DDBJ whole genome shotgun (WGS) entry which is preliminary data.</text>
</comment>
<dbReference type="InterPro" id="IPR059226">
    <property type="entry name" value="Choice_anch_Q_dom"/>
</dbReference>
<evidence type="ECO:0000256" key="6">
    <source>
        <dbReference type="ARBA" id="ARBA00023136"/>
    </source>
</evidence>
<dbReference type="NCBIfam" id="TIGR01376">
    <property type="entry name" value="POMP_repeat"/>
    <property type="match status" value="1"/>
</dbReference>
<evidence type="ECO:0000256" key="2">
    <source>
        <dbReference type="ARBA" id="ARBA00004442"/>
    </source>
</evidence>
<keyword evidence="5" id="KW-0732">Signal</keyword>
<gene>
    <name evidence="10" type="ORF">DYU11_13205</name>
</gene>
<evidence type="ECO:0000259" key="9">
    <source>
        <dbReference type="SMART" id="SM00409"/>
    </source>
</evidence>
<dbReference type="Proteomes" id="UP000283523">
    <property type="component" value="Unassembled WGS sequence"/>
</dbReference>
<dbReference type="InterPro" id="IPR013783">
    <property type="entry name" value="Ig-like_fold"/>
</dbReference>
<organism evidence="10 11">
    <name type="scientific">Fibrisoma montanum</name>
    <dbReference type="NCBI Taxonomy" id="2305895"/>
    <lineage>
        <taxon>Bacteria</taxon>
        <taxon>Pseudomonadati</taxon>
        <taxon>Bacteroidota</taxon>
        <taxon>Cytophagia</taxon>
        <taxon>Cytophagales</taxon>
        <taxon>Spirosomataceae</taxon>
        <taxon>Fibrisoma</taxon>
    </lineage>
</organism>
<dbReference type="InterPro" id="IPR011050">
    <property type="entry name" value="Pectin_lyase_fold/virulence"/>
</dbReference>
<dbReference type="GO" id="GO:0009279">
    <property type="term" value="C:cell outer membrane"/>
    <property type="evidence" value="ECO:0007669"/>
    <property type="project" value="UniProtKB-SubCell"/>
</dbReference>
<sequence length="1142" mass="118464">MAVRRTGLPATYARLVVKPIFSNYCMKKHYLLCLLVGLLFQAITGYTCGPGNLTATASPFVSSSDLNLPNTSSAVNAGDPTSMTVANAPYPATNLPRTDAAANPRIVGNRVDMGALEVQNLTPPCGTVVYVTQAGAGLQNGSSWENAFAGTALQTAINTAATCGAQVWVAQGLYKPTTGSDPTISFVLKEGVAIYGGFVGNETALRPSPNPVTGQPSSSTLSGDIGTPGDSGRDSDNSGHVVRSEPGLTASAVLDGFVITKGNGQNAVLIEPNAINSVVGGGLYTISGSPSIRNCFFIDNYGSANGGAIYNENSSPIITNCRFEGNSAGGVYGSAISNRGTGTITITGSLFEKHTDNGNGVVFISDNVKLVVSNSTFRLNLGRIGGAFQNEGNTQMELTDCFLENNTARNGGAIYHQSSGLLKLTRCQFVNNQALVRDGGAIYLQGAGLEATDCRFTGNSSVAEGGGVSFSGGDQALKLTNCVFEGNRGEGDGGGAVFVNSGSATIINTHFASNTANRGGAVFFYGENHQVTNSSFVNNVATEQGGAIYDASTSPQLTNTSFQGNQALQGGAIYSEGGNVKLVNSVLWNNGGANSIVYPSGERPVAASYSLFDASVTGYDDEGNNLTTTLTPFVSTTSTQLRDCSVAINTGSNQAYSAANGPATDLAGAARQYTGGVIDRGAYEYQGNPTTLTVVNPAISTATVGQAFSQPFTAQGGSGPYSYSMVSSNLPASLSLSSAGVLSGTPTEAGSYSITVQTSDANGCSGTGTAYELTVRPASSFTVVQAPASQTACVGGRVTFSVRVTPDQGVTYAWYKNSADPRQPIQATTPDYTVEITDGGKAGRYIVRVTGADGSVVEQRETYLTVNQRPVPPPPTSTRRQLCPDATPVNLGQYVSRTNNSYTVRYYNAAGQLLPSSNVVLNQPGTYPFAVTQFDPATGCESVPTNFTLTVNLTTQLVTPPINQTACSGSNVTLTVQATGTNLKYEWFRGSVANQNKLAENASRQTGTTTASLTLVKVSQSEPYYVRVTGDCGVVVSGAIAVTVQSCGARQGVSEAVEPGLQVRVLGNPTAGEWVEVELAGVGSESVRLVVSDERGHVLSEQGLSAGQGDGRHRVRVGQAAGHYLLLVSTATRRQTIRLLKH</sequence>
<dbReference type="Gene3D" id="2.160.20.10">
    <property type="entry name" value="Single-stranded right-handed beta-helix, Pectin lyase-like"/>
    <property type="match status" value="1"/>
</dbReference>
<dbReference type="PANTHER" id="PTHR11319:SF35">
    <property type="entry name" value="OUTER MEMBRANE PROTEIN PMPC-RELATED"/>
    <property type="match status" value="1"/>
</dbReference>
<dbReference type="Pfam" id="PF02415">
    <property type="entry name" value="Chlam_PMP"/>
    <property type="match status" value="3"/>
</dbReference>
<keyword evidence="4" id="KW-0964">Secreted</keyword>
<feature type="region of interest" description="Disordered" evidence="8">
    <location>
        <begin position="205"/>
        <end position="243"/>
    </location>
</feature>
<accession>A0A418MC69</accession>
<dbReference type="SMART" id="SM00409">
    <property type="entry name" value="IG"/>
    <property type="match status" value="2"/>
</dbReference>
<dbReference type="EMBL" id="QXED01000003">
    <property type="protein sequence ID" value="RIV23916.1"/>
    <property type="molecule type" value="Genomic_DNA"/>
</dbReference>
<keyword evidence="6" id="KW-0472">Membrane</keyword>
<evidence type="ECO:0000256" key="1">
    <source>
        <dbReference type="ARBA" id="ARBA00004196"/>
    </source>
</evidence>
<feature type="compositionally biased region" description="Polar residues" evidence="8">
    <location>
        <begin position="211"/>
        <end position="222"/>
    </location>
</feature>
<keyword evidence="7" id="KW-0998">Cell outer membrane</keyword>
<dbReference type="InterPro" id="IPR036179">
    <property type="entry name" value="Ig-like_dom_sf"/>
</dbReference>
<dbReference type="InterPro" id="IPR003599">
    <property type="entry name" value="Ig_sub"/>
</dbReference>
<dbReference type="InterPro" id="IPR006626">
    <property type="entry name" value="PbH1"/>
</dbReference>
<dbReference type="PANTHER" id="PTHR11319">
    <property type="entry name" value="G PROTEIN-COUPLED RECEPTOR-RELATED"/>
    <property type="match status" value="1"/>
</dbReference>
<feature type="domain" description="Immunoglobulin" evidence="9">
    <location>
        <begin position="961"/>
        <end position="1045"/>
    </location>
</feature>
<dbReference type="InterPro" id="IPR012334">
    <property type="entry name" value="Pectin_lyas_fold"/>
</dbReference>
<proteinExistence type="predicted"/>
<evidence type="ECO:0000256" key="4">
    <source>
        <dbReference type="ARBA" id="ARBA00022525"/>
    </source>
</evidence>
<evidence type="ECO:0000256" key="7">
    <source>
        <dbReference type="ARBA" id="ARBA00023237"/>
    </source>
</evidence>
<keyword evidence="11" id="KW-1185">Reference proteome</keyword>
<dbReference type="SUPFAM" id="SSF49313">
    <property type="entry name" value="Cadherin-like"/>
    <property type="match status" value="1"/>
</dbReference>
<dbReference type="AlphaFoldDB" id="A0A418MC69"/>
<dbReference type="InterPro" id="IPR003368">
    <property type="entry name" value="POMP_repeat"/>
</dbReference>
<reference evidence="10 11" key="1">
    <citation type="submission" date="2018-08" db="EMBL/GenBank/DDBJ databases">
        <title>Fibrisoma montanum sp. nov., isolated from Danxia mountain soil.</title>
        <authorList>
            <person name="Huang Y."/>
        </authorList>
    </citation>
    <scope>NUCLEOTIDE SEQUENCE [LARGE SCALE GENOMIC DNA]</scope>
    <source>
        <strain evidence="10 11">HYT19</strain>
    </source>
</reference>
<dbReference type="SMART" id="SM00710">
    <property type="entry name" value="PbH1"/>
    <property type="match status" value="7"/>
</dbReference>
<dbReference type="NCBIfam" id="NF041518">
    <property type="entry name" value="choice_anch_Q"/>
    <property type="match status" value="2"/>
</dbReference>
<dbReference type="InterPro" id="IPR015919">
    <property type="entry name" value="Cadherin-like_sf"/>
</dbReference>
<comment type="subcellular location">
    <subcellularLocation>
        <location evidence="1">Cell envelope</location>
    </subcellularLocation>
    <subcellularLocation>
        <location evidence="2">Cell outer membrane</location>
    </subcellularLocation>
    <subcellularLocation>
        <location evidence="3">Secreted</location>
    </subcellularLocation>
</comment>
<name>A0A418MC69_9BACT</name>
<feature type="domain" description="Immunoglobulin" evidence="9">
    <location>
        <begin position="787"/>
        <end position="867"/>
    </location>
</feature>
<dbReference type="SUPFAM" id="SSF51126">
    <property type="entry name" value="Pectin lyase-like"/>
    <property type="match status" value="2"/>
</dbReference>
<dbReference type="SUPFAM" id="SSF48726">
    <property type="entry name" value="Immunoglobulin"/>
    <property type="match status" value="2"/>
</dbReference>
<evidence type="ECO:0000256" key="3">
    <source>
        <dbReference type="ARBA" id="ARBA00004613"/>
    </source>
</evidence>